<dbReference type="Proteomes" id="UP000310095">
    <property type="component" value="Unassembled WGS sequence"/>
</dbReference>
<evidence type="ECO:0000313" key="2">
    <source>
        <dbReference type="Proteomes" id="UP000310095"/>
    </source>
</evidence>
<keyword evidence="2" id="KW-1185">Reference proteome</keyword>
<evidence type="ECO:0000313" key="1">
    <source>
        <dbReference type="EMBL" id="TMM60719.1"/>
    </source>
</evidence>
<organism evidence="1 2">
    <name type="scientific">Pseudomonas protegens</name>
    <dbReference type="NCBI Taxonomy" id="380021"/>
    <lineage>
        <taxon>Bacteria</taxon>
        <taxon>Pseudomonadati</taxon>
        <taxon>Pseudomonadota</taxon>
        <taxon>Gammaproteobacteria</taxon>
        <taxon>Pseudomonadales</taxon>
        <taxon>Pseudomonadaceae</taxon>
        <taxon>Pseudomonas</taxon>
    </lineage>
</organism>
<dbReference type="RefSeq" id="WP_138641142.1">
    <property type="nucleotide sequence ID" value="NZ_CP022097.2"/>
</dbReference>
<proteinExistence type="predicted"/>
<evidence type="ECO:0008006" key="3">
    <source>
        <dbReference type="Google" id="ProtNLM"/>
    </source>
</evidence>
<protein>
    <recommendedName>
        <fullName evidence="3">Lipoprotein</fullName>
    </recommendedName>
</protein>
<accession>A0ABY2VA40</accession>
<sequence>MSQMLRLSFFSVFLIFSGCSVGPYIHPESTNINKGHSNSTCHGRRSAFWYGIVNPGDFSGAVIATVYTTLPGTPEFDPVTRSITGTTDTQLRIEFEVHPYKPEQQWAFGKEAKAIVRQAHVMQKMHAQNPTFISTFSSYIVLRLNNGDQREFLLRKCRRLLKRRKIDPVLYLSNCRWGSWTIFR</sequence>
<name>A0ABY2VA40_9PSED</name>
<reference evidence="1 2" key="1">
    <citation type="submission" date="2019-05" db="EMBL/GenBank/DDBJ databases">
        <title>Identification and Biocontrol Activity Analysis of Biocontrol Strain PF-1 Based on Genome-wide Data.</title>
        <authorList>
            <person name="Qi J."/>
        </authorList>
    </citation>
    <scope>NUCLEOTIDE SEQUENCE [LARGE SCALE GENOMIC DNA]</scope>
    <source>
        <strain evidence="1 2">PF-1</strain>
    </source>
</reference>
<dbReference type="EMBL" id="VAVY01000005">
    <property type="protein sequence ID" value="TMM60719.1"/>
    <property type="molecule type" value="Genomic_DNA"/>
</dbReference>
<dbReference type="PROSITE" id="PS51257">
    <property type="entry name" value="PROKAR_LIPOPROTEIN"/>
    <property type="match status" value="1"/>
</dbReference>
<comment type="caution">
    <text evidence="1">The sequence shown here is derived from an EMBL/GenBank/DDBJ whole genome shotgun (WGS) entry which is preliminary data.</text>
</comment>
<gene>
    <name evidence="1" type="ORF">FEF10_30200</name>
</gene>